<feature type="non-terminal residue" evidence="1">
    <location>
        <position position="1"/>
    </location>
</feature>
<dbReference type="EMBL" id="ASHM01199421">
    <property type="protein sequence ID" value="PNX66838.1"/>
    <property type="molecule type" value="Genomic_DNA"/>
</dbReference>
<dbReference type="AlphaFoldDB" id="A0A2K3KKK5"/>
<proteinExistence type="predicted"/>
<dbReference type="Proteomes" id="UP000236291">
    <property type="component" value="Unassembled WGS sequence"/>
</dbReference>
<gene>
    <name evidence="1" type="ORF">L195_g063239</name>
</gene>
<protein>
    <submittedName>
        <fullName evidence="1">Uncharacterized protein</fullName>
    </submittedName>
</protein>
<reference evidence="1 2" key="1">
    <citation type="journal article" date="2014" name="Am. J. Bot.">
        <title>Genome assembly and annotation for red clover (Trifolium pratense; Fabaceae).</title>
        <authorList>
            <person name="Istvanek J."/>
            <person name="Jaros M."/>
            <person name="Krenek A."/>
            <person name="Repkova J."/>
        </authorList>
    </citation>
    <scope>NUCLEOTIDE SEQUENCE [LARGE SCALE GENOMIC DNA]</scope>
    <source>
        <strain evidence="2">cv. Tatra</strain>
        <tissue evidence="1">Young leaves</tissue>
    </source>
</reference>
<accession>A0A2K3KKK5</accession>
<name>A0A2K3KKK5_TRIPR</name>
<evidence type="ECO:0000313" key="2">
    <source>
        <dbReference type="Proteomes" id="UP000236291"/>
    </source>
</evidence>
<sequence length="43" mass="4991">DEEVQDLEMIFREAIENNDNQTRELVGLLEVVRCKGSLMLQLV</sequence>
<comment type="caution">
    <text evidence="1">The sequence shown here is derived from an EMBL/GenBank/DDBJ whole genome shotgun (WGS) entry which is preliminary data.</text>
</comment>
<reference evidence="1 2" key="2">
    <citation type="journal article" date="2017" name="Front. Plant Sci.">
        <title>Gene Classification and Mining of Molecular Markers Useful in Red Clover (Trifolium pratense) Breeding.</title>
        <authorList>
            <person name="Istvanek J."/>
            <person name="Dluhosova J."/>
            <person name="Dluhos P."/>
            <person name="Patkova L."/>
            <person name="Nedelnik J."/>
            <person name="Repkova J."/>
        </authorList>
    </citation>
    <scope>NUCLEOTIDE SEQUENCE [LARGE SCALE GENOMIC DNA]</scope>
    <source>
        <strain evidence="2">cv. Tatra</strain>
        <tissue evidence="1">Young leaves</tissue>
    </source>
</reference>
<organism evidence="1 2">
    <name type="scientific">Trifolium pratense</name>
    <name type="common">Red clover</name>
    <dbReference type="NCBI Taxonomy" id="57577"/>
    <lineage>
        <taxon>Eukaryota</taxon>
        <taxon>Viridiplantae</taxon>
        <taxon>Streptophyta</taxon>
        <taxon>Embryophyta</taxon>
        <taxon>Tracheophyta</taxon>
        <taxon>Spermatophyta</taxon>
        <taxon>Magnoliopsida</taxon>
        <taxon>eudicotyledons</taxon>
        <taxon>Gunneridae</taxon>
        <taxon>Pentapetalae</taxon>
        <taxon>rosids</taxon>
        <taxon>fabids</taxon>
        <taxon>Fabales</taxon>
        <taxon>Fabaceae</taxon>
        <taxon>Papilionoideae</taxon>
        <taxon>50 kb inversion clade</taxon>
        <taxon>NPAAA clade</taxon>
        <taxon>Hologalegina</taxon>
        <taxon>IRL clade</taxon>
        <taxon>Trifolieae</taxon>
        <taxon>Trifolium</taxon>
    </lineage>
</organism>
<evidence type="ECO:0000313" key="1">
    <source>
        <dbReference type="EMBL" id="PNX66838.1"/>
    </source>
</evidence>